<evidence type="ECO:0000256" key="3">
    <source>
        <dbReference type="ARBA" id="ARBA00023274"/>
    </source>
</evidence>
<evidence type="ECO:0000256" key="4">
    <source>
        <dbReference type="ARBA" id="ARBA00035494"/>
    </source>
</evidence>
<keyword evidence="2 5" id="KW-0689">Ribosomal protein</keyword>
<evidence type="ECO:0000313" key="7">
    <source>
        <dbReference type="EMBL" id="OGC88516.1"/>
    </source>
</evidence>
<dbReference type="PANTHER" id="PTHR14413">
    <property type="entry name" value="RIBOSOMAL PROTEIN L17"/>
    <property type="match status" value="1"/>
</dbReference>
<dbReference type="Proteomes" id="UP000176568">
    <property type="component" value="Unassembled WGS sequence"/>
</dbReference>
<comment type="similarity">
    <text evidence="1 5">Belongs to the bacterial ribosomal protein bL17 family.</text>
</comment>
<evidence type="ECO:0000256" key="2">
    <source>
        <dbReference type="ARBA" id="ARBA00022980"/>
    </source>
</evidence>
<evidence type="ECO:0000313" key="8">
    <source>
        <dbReference type="Proteomes" id="UP000176568"/>
    </source>
</evidence>
<dbReference type="Pfam" id="PF01196">
    <property type="entry name" value="Ribosomal_L17"/>
    <property type="match status" value="1"/>
</dbReference>
<organism evidence="7 8">
    <name type="scientific">Candidatus Adlerbacteria bacterium RIFOXYC1_FULL_48_26</name>
    <dbReference type="NCBI Taxonomy" id="1797247"/>
    <lineage>
        <taxon>Bacteria</taxon>
        <taxon>Candidatus Adleribacteriota</taxon>
    </lineage>
</organism>
<gene>
    <name evidence="7" type="ORF">A2419_02120</name>
</gene>
<comment type="caution">
    <text evidence="7">The sequence shown here is derived from an EMBL/GenBank/DDBJ whole genome shotgun (WGS) entry which is preliminary data.</text>
</comment>
<evidence type="ECO:0000256" key="1">
    <source>
        <dbReference type="ARBA" id="ARBA00008777"/>
    </source>
</evidence>
<dbReference type="STRING" id="1797247.A2419_02120"/>
<dbReference type="SUPFAM" id="SSF64263">
    <property type="entry name" value="Prokaryotic ribosomal protein L17"/>
    <property type="match status" value="1"/>
</dbReference>
<protein>
    <recommendedName>
        <fullName evidence="4 6">50S ribosomal protein L17</fullName>
    </recommendedName>
</protein>
<dbReference type="EMBL" id="MEXB01000008">
    <property type="protein sequence ID" value="OGC88516.1"/>
    <property type="molecule type" value="Genomic_DNA"/>
</dbReference>
<sequence length="115" mass="12732">MRHGNNVRKFGRVTNQRNALLKGLARSLVIKGKIKTTEARAKEIRPLVEKLITKGKNVTLANRRILIADLGSVATMNKLVRTAATYEDRKGGYIRITKMGPRKGDGASMAVIEFV</sequence>
<evidence type="ECO:0000256" key="5">
    <source>
        <dbReference type="RuleBase" id="RU000660"/>
    </source>
</evidence>
<accession>A0A1F4Y425</accession>
<evidence type="ECO:0000256" key="6">
    <source>
        <dbReference type="RuleBase" id="RU000661"/>
    </source>
</evidence>
<dbReference type="InterPro" id="IPR036373">
    <property type="entry name" value="Ribosomal_bL17_sf"/>
</dbReference>
<dbReference type="AlphaFoldDB" id="A0A1F4Y425"/>
<dbReference type="PANTHER" id="PTHR14413:SF16">
    <property type="entry name" value="LARGE RIBOSOMAL SUBUNIT PROTEIN BL17M"/>
    <property type="match status" value="1"/>
</dbReference>
<dbReference type="InterPro" id="IPR000456">
    <property type="entry name" value="Ribosomal_bL17"/>
</dbReference>
<proteinExistence type="inferred from homology"/>
<dbReference type="GO" id="GO:0022625">
    <property type="term" value="C:cytosolic large ribosomal subunit"/>
    <property type="evidence" value="ECO:0007669"/>
    <property type="project" value="TreeGrafter"/>
</dbReference>
<dbReference type="GO" id="GO:0006412">
    <property type="term" value="P:translation"/>
    <property type="evidence" value="ECO:0007669"/>
    <property type="project" value="InterPro"/>
</dbReference>
<dbReference type="GO" id="GO:0003735">
    <property type="term" value="F:structural constituent of ribosome"/>
    <property type="evidence" value="ECO:0007669"/>
    <property type="project" value="InterPro"/>
</dbReference>
<keyword evidence="3 5" id="KW-0687">Ribonucleoprotein</keyword>
<dbReference type="Gene3D" id="3.90.1030.10">
    <property type="entry name" value="Ribosomal protein L17"/>
    <property type="match status" value="1"/>
</dbReference>
<dbReference type="InterPro" id="IPR047859">
    <property type="entry name" value="Ribosomal_bL17_CS"/>
</dbReference>
<dbReference type="PROSITE" id="PS01167">
    <property type="entry name" value="RIBOSOMAL_L17"/>
    <property type="match status" value="1"/>
</dbReference>
<reference evidence="7 8" key="1">
    <citation type="journal article" date="2016" name="Nat. Commun.">
        <title>Thousands of microbial genomes shed light on interconnected biogeochemical processes in an aquifer system.</title>
        <authorList>
            <person name="Anantharaman K."/>
            <person name="Brown C.T."/>
            <person name="Hug L.A."/>
            <person name="Sharon I."/>
            <person name="Castelle C.J."/>
            <person name="Probst A.J."/>
            <person name="Thomas B.C."/>
            <person name="Singh A."/>
            <person name="Wilkins M.J."/>
            <person name="Karaoz U."/>
            <person name="Brodie E.L."/>
            <person name="Williams K.H."/>
            <person name="Hubbard S.S."/>
            <person name="Banfield J.F."/>
        </authorList>
    </citation>
    <scope>NUCLEOTIDE SEQUENCE [LARGE SCALE GENOMIC DNA]</scope>
</reference>
<dbReference type="NCBIfam" id="TIGR00059">
    <property type="entry name" value="L17"/>
    <property type="match status" value="1"/>
</dbReference>
<name>A0A1F4Y425_9BACT</name>